<sequence length="217" mass="23473">MKTAIHLSYLVVFSLGINVVAAHAETATNANETAVMEQHGKHEHGVASLSLAVDNKGLEISLDSPAANLVGFEHQPSTDEQSQQVAKVKAQLENPTSLFDIPAAAECSLTKTELQAALMQVSSDSETAKPEHKHAADKHEHEHKQAGEKHEHEHEEHAHSDIEATWQFTCTKPAELGSLSTKLFAAFPAIKKLNVEWLNGDKASAVSLEQDAAVLLK</sequence>
<dbReference type="AlphaFoldDB" id="A0AA95KEJ0"/>
<dbReference type="EMBL" id="CP124755">
    <property type="protein sequence ID" value="WGZ91064.1"/>
    <property type="molecule type" value="Genomic_DNA"/>
</dbReference>
<protein>
    <submittedName>
        <fullName evidence="3">DUF2796 domain-containing protein</fullName>
    </submittedName>
</protein>
<gene>
    <name evidence="3" type="ORF">QJT80_01010</name>
</gene>
<feature type="compositionally biased region" description="Basic and acidic residues" evidence="1">
    <location>
        <begin position="126"/>
        <end position="159"/>
    </location>
</feature>
<evidence type="ECO:0000313" key="3">
    <source>
        <dbReference type="EMBL" id="WGZ91064.1"/>
    </source>
</evidence>
<accession>A0AA95KEJ0</accession>
<dbReference type="InterPro" id="IPR021253">
    <property type="entry name" value="ZrgA-like"/>
</dbReference>
<keyword evidence="2" id="KW-0732">Signal</keyword>
<evidence type="ECO:0000256" key="1">
    <source>
        <dbReference type="SAM" id="MobiDB-lite"/>
    </source>
</evidence>
<name>A0AA95KEJ0_9GAMM</name>
<dbReference type="KEGG" id="tdu:QJT80_01010"/>
<proteinExistence type="predicted"/>
<dbReference type="Proteomes" id="UP001300672">
    <property type="component" value="Chromosome"/>
</dbReference>
<reference evidence="3" key="1">
    <citation type="journal article" date="2023" name="Int. J. Mol. Sci.">
        <title>Metagenomics Revealed a New Genus 'Candidatus Thiocaldithrix dubininis' gen. nov., sp. nov. and a New Species 'Candidatus Thiothrix putei' sp. nov. in the Family Thiotrichaceae, Some Members of Which Have Traits of Both Na+- and H+-Motive Energetics.</title>
        <authorList>
            <person name="Ravin N.V."/>
            <person name="Muntyan M.S."/>
            <person name="Smolyakov D.D."/>
            <person name="Rudenko T.S."/>
            <person name="Beletsky A.V."/>
            <person name="Mardanov A.V."/>
            <person name="Grabovich M.Y."/>
        </authorList>
    </citation>
    <scope>NUCLEOTIDE SEQUENCE</scope>
    <source>
        <strain evidence="3">GKL-01</strain>
    </source>
</reference>
<feature type="signal peptide" evidence="2">
    <location>
        <begin position="1"/>
        <end position="24"/>
    </location>
</feature>
<evidence type="ECO:0000256" key="2">
    <source>
        <dbReference type="SAM" id="SignalP"/>
    </source>
</evidence>
<feature type="chain" id="PRO_5041709724" evidence="2">
    <location>
        <begin position="25"/>
        <end position="217"/>
    </location>
</feature>
<organism evidence="3">
    <name type="scientific">Candidatus Thiocaldithrix dubininis</name>
    <dbReference type="NCBI Taxonomy" id="3080823"/>
    <lineage>
        <taxon>Bacteria</taxon>
        <taxon>Pseudomonadati</taxon>
        <taxon>Pseudomonadota</taxon>
        <taxon>Gammaproteobacteria</taxon>
        <taxon>Thiotrichales</taxon>
        <taxon>Thiotrichaceae</taxon>
        <taxon>Candidatus Thiocaldithrix</taxon>
    </lineage>
</organism>
<reference evidence="3" key="2">
    <citation type="submission" date="2023-04" db="EMBL/GenBank/DDBJ databases">
        <authorList>
            <person name="Beletskiy A.V."/>
            <person name="Mardanov A.V."/>
            <person name="Ravin N.V."/>
        </authorList>
    </citation>
    <scope>NUCLEOTIDE SEQUENCE</scope>
    <source>
        <strain evidence="3">GKL-01</strain>
    </source>
</reference>
<feature type="region of interest" description="Disordered" evidence="1">
    <location>
        <begin position="122"/>
        <end position="159"/>
    </location>
</feature>
<dbReference type="Pfam" id="PF10986">
    <property type="entry name" value="ZrgA"/>
    <property type="match status" value="1"/>
</dbReference>